<dbReference type="PANTHER" id="PTHR30055">
    <property type="entry name" value="HTH-TYPE TRANSCRIPTIONAL REGULATOR RUTR"/>
    <property type="match status" value="1"/>
</dbReference>
<dbReference type="RefSeq" id="WP_085672844.1">
    <property type="nucleotide sequence ID" value="NZ_JACKRU010000056.1"/>
</dbReference>
<dbReference type="InterPro" id="IPR001647">
    <property type="entry name" value="HTH_TetR"/>
</dbReference>
<dbReference type="InterPro" id="IPR050109">
    <property type="entry name" value="HTH-type_TetR-like_transc_reg"/>
</dbReference>
<protein>
    <submittedName>
        <fullName evidence="4">TetR family transcriptional regulator</fullName>
    </submittedName>
</protein>
<feature type="domain" description="HTH tetR-type" evidence="3">
    <location>
        <begin position="16"/>
        <end position="75"/>
    </location>
</feature>
<dbReference type="Pfam" id="PF17933">
    <property type="entry name" value="TetR_C_25"/>
    <property type="match status" value="1"/>
</dbReference>
<evidence type="ECO:0000313" key="4">
    <source>
        <dbReference type="EMBL" id="ORW90367.1"/>
    </source>
</evidence>
<evidence type="ECO:0000313" key="5">
    <source>
        <dbReference type="Proteomes" id="UP000193317"/>
    </source>
</evidence>
<reference evidence="4 5" key="1">
    <citation type="submission" date="2016-01" db="EMBL/GenBank/DDBJ databases">
        <title>The new phylogeny of the genus Mycobacterium.</title>
        <authorList>
            <person name="Tarcisio F."/>
            <person name="Conor M."/>
            <person name="Antonella G."/>
            <person name="Elisabetta G."/>
            <person name="Giulia F.S."/>
            <person name="Sara T."/>
            <person name="Anna F."/>
            <person name="Clotilde B."/>
            <person name="Roberto B."/>
            <person name="Veronica D.S."/>
            <person name="Fabio R."/>
            <person name="Monica P."/>
            <person name="Olivier J."/>
            <person name="Enrico T."/>
            <person name="Nicola S."/>
        </authorList>
    </citation>
    <scope>NUCLEOTIDE SEQUENCE [LARGE SCALE GENOMIC DNA]</scope>
    <source>
        <strain evidence="4 5">DSM 44166</strain>
    </source>
</reference>
<dbReference type="Proteomes" id="UP000193317">
    <property type="component" value="Unassembled WGS sequence"/>
</dbReference>
<comment type="caution">
    <text evidence="4">The sequence shown here is derived from an EMBL/GenBank/DDBJ whole genome shotgun (WGS) entry which is preliminary data.</text>
</comment>
<dbReference type="SUPFAM" id="SSF46689">
    <property type="entry name" value="Homeodomain-like"/>
    <property type="match status" value="1"/>
</dbReference>
<dbReference type="Pfam" id="PF00440">
    <property type="entry name" value="TetR_N"/>
    <property type="match status" value="1"/>
</dbReference>
<gene>
    <name evidence="4" type="ORF">AWC27_10875</name>
</gene>
<evidence type="ECO:0000256" key="2">
    <source>
        <dbReference type="PROSITE-ProRule" id="PRU00335"/>
    </source>
</evidence>
<dbReference type="SUPFAM" id="SSF48498">
    <property type="entry name" value="Tetracyclin repressor-like, C-terminal domain"/>
    <property type="match status" value="1"/>
</dbReference>
<evidence type="ECO:0000256" key="1">
    <source>
        <dbReference type="ARBA" id="ARBA00023125"/>
    </source>
</evidence>
<sequence>MTIQTVAAGPDLSGEQETRARILDAAVGHFGKHGFEAELSAVAAAAGVDVELLVREFGSKEGLREACDDYIAESIRSAKSEALQSVSPEAWFEQVAQIESYAPMMEYLVRSMLSGGALGRALMDQMIDNAEGYIEDAVRAGTIRPSRDPKARAKFLAMTGGGGFLLYLHMHENPSDMAAVLRDYGKDMLLPALEIYTHGLLADTALYDSVVAKTEEEQRHQVG</sequence>
<accession>A0A1X2DQ97</accession>
<dbReference type="InterPro" id="IPR036271">
    <property type="entry name" value="Tet_transcr_reg_TetR-rel_C_sf"/>
</dbReference>
<dbReference type="PROSITE" id="PS50977">
    <property type="entry name" value="HTH_TETR_2"/>
    <property type="match status" value="1"/>
</dbReference>
<proteinExistence type="predicted"/>
<organism evidence="4 5">
    <name type="scientific">Mycobacterium szulgai</name>
    <dbReference type="NCBI Taxonomy" id="1787"/>
    <lineage>
        <taxon>Bacteria</taxon>
        <taxon>Bacillati</taxon>
        <taxon>Actinomycetota</taxon>
        <taxon>Actinomycetes</taxon>
        <taxon>Mycobacteriales</taxon>
        <taxon>Mycobacteriaceae</taxon>
        <taxon>Mycobacterium</taxon>
    </lineage>
</organism>
<evidence type="ECO:0000259" key="3">
    <source>
        <dbReference type="PROSITE" id="PS50977"/>
    </source>
</evidence>
<dbReference type="GO" id="GO:0003700">
    <property type="term" value="F:DNA-binding transcription factor activity"/>
    <property type="evidence" value="ECO:0007669"/>
    <property type="project" value="TreeGrafter"/>
</dbReference>
<keyword evidence="1 2" id="KW-0238">DNA-binding</keyword>
<name>A0A1X2DQ97_MYCSZ</name>
<dbReference type="GO" id="GO:0000976">
    <property type="term" value="F:transcription cis-regulatory region binding"/>
    <property type="evidence" value="ECO:0007669"/>
    <property type="project" value="TreeGrafter"/>
</dbReference>
<dbReference type="OrthoDB" id="3403733at2"/>
<keyword evidence="5" id="KW-1185">Reference proteome</keyword>
<dbReference type="AlphaFoldDB" id="A0A1X2DQ97"/>
<dbReference type="PANTHER" id="PTHR30055:SF146">
    <property type="entry name" value="HTH-TYPE TRANSCRIPTIONAL DUAL REGULATOR CECR"/>
    <property type="match status" value="1"/>
</dbReference>
<dbReference type="Gene3D" id="1.10.357.10">
    <property type="entry name" value="Tetracycline Repressor, domain 2"/>
    <property type="match status" value="1"/>
</dbReference>
<dbReference type="InterPro" id="IPR041484">
    <property type="entry name" value="TetR_C_25"/>
</dbReference>
<feature type="DNA-binding region" description="H-T-H motif" evidence="2">
    <location>
        <begin position="38"/>
        <end position="57"/>
    </location>
</feature>
<dbReference type="InterPro" id="IPR009057">
    <property type="entry name" value="Homeodomain-like_sf"/>
</dbReference>
<dbReference type="EMBL" id="LQPW01000163">
    <property type="protein sequence ID" value="ORW90367.1"/>
    <property type="molecule type" value="Genomic_DNA"/>
</dbReference>